<sequence>MQLSNLARCKKESETVDTTGFSSGARQLTEDRDTRIFFAGDVPQIAQPWYPAALKNAQGGWDPATVSRAATDTYVACFLQLGYTYSTFKQKLGTTGAGVKR</sequence>
<protein>
    <submittedName>
        <fullName evidence="2">Uncharacterized protein</fullName>
    </submittedName>
</protein>
<dbReference type="AlphaFoldDB" id="A0A9X8GUU1"/>
<dbReference type="Proteomes" id="UP000265619">
    <property type="component" value="Unassembled WGS sequence"/>
</dbReference>
<evidence type="ECO:0000313" key="2">
    <source>
        <dbReference type="EMBL" id="RIX79303.1"/>
    </source>
</evidence>
<accession>A0A9X8GUU1</accession>
<evidence type="ECO:0000256" key="1">
    <source>
        <dbReference type="SAM" id="MobiDB-lite"/>
    </source>
</evidence>
<proteinExistence type="predicted"/>
<dbReference type="EMBL" id="QXMN01000016">
    <property type="protein sequence ID" value="RIX79303.1"/>
    <property type="molecule type" value="Genomic_DNA"/>
</dbReference>
<organism evidence="2 3">
    <name type="scientific">Acidovorax cavernicola</name>
    <dbReference type="NCBI Taxonomy" id="1675792"/>
    <lineage>
        <taxon>Bacteria</taxon>
        <taxon>Pseudomonadati</taxon>
        <taxon>Pseudomonadota</taxon>
        <taxon>Betaproteobacteria</taxon>
        <taxon>Burkholderiales</taxon>
        <taxon>Comamonadaceae</taxon>
        <taxon>Acidovorax</taxon>
    </lineage>
</organism>
<feature type="compositionally biased region" description="Polar residues" evidence="1">
    <location>
        <begin position="16"/>
        <end position="26"/>
    </location>
</feature>
<comment type="caution">
    <text evidence="2">The sequence shown here is derived from an EMBL/GenBank/DDBJ whole genome shotgun (WGS) entry which is preliminary data.</text>
</comment>
<name>A0A9X8GUU1_9BURK</name>
<keyword evidence="3" id="KW-1185">Reference proteome</keyword>
<evidence type="ECO:0000313" key="3">
    <source>
        <dbReference type="Proteomes" id="UP000265619"/>
    </source>
</evidence>
<feature type="region of interest" description="Disordered" evidence="1">
    <location>
        <begin position="1"/>
        <end position="27"/>
    </location>
</feature>
<gene>
    <name evidence="2" type="ORF">D3H34_14450</name>
</gene>
<reference evidence="2 3" key="1">
    <citation type="submission" date="2018-09" db="EMBL/GenBank/DDBJ databases">
        <title>Acidovorax cavernicola nov. sp. isolated from Gruta de las Maravillas (Aracena, Spain).</title>
        <authorList>
            <person name="Jurado V."/>
            <person name="Gutierrez-Patricio S."/>
            <person name="Gonzalez-Pimentel J.L."/>
            <person name="Miller A.Z."/>
            <person name="Laiz L."/>
            <person name="Saiz-Jimenez C."/>
        </authorList>
    </citation>
    <scope>NUCLEOTIDE SEQUENCE [LARGE SCALE GENOMIC DNA]</scope>
    <source>
        <strain evidence="2 3">1011MAR4D40.2</strain>
    </source>
</reference>